<evidence type="ECO:0000256" key="1">
    <source>
        <dbReference type="SAM" id="SignalP"/>
    </source>
</evidence>
<dbReference type="Pfam" id="PF09829">
    <property type="entry name" value="DUF2057"/>
    <property type="match status" value="1"/>
</dbReference>
<gene>
    <name evidence="2" type="ORF">BZG74_11685</name>
</gene>
<reference evidence="3" key="1">
    <citation type="submission" date="2017-01" db="EMBL/GenBank/DDBJ databases">
        <title>Draft genome of the species Salinivibrio sharmensis.</title>
        <authorList>
            <person name="Lopez-Hermoso C."/>
            <person name="De La Haba R."/>
            <person name="Sanchez-Porro C."/>
            <person name="Ventosa A."/>
        </authorList>
    </citation>
    <scope>NUCLEOTIDE SEQUENCE [LARGE SCALE GENOMIC DNA]</scope>
    <source>
        <strain evidence="3">CBH463</strain>
    </source>
</reference>
<feature type="chain" id="PRO_5047544790" description="DUF2057 domain-containing protein" evidence="1">
    <location>
        <begin position="23"/>
        <end position="272"/>
    </location>
</feature>
<name>A0ABX3KDG2_9GAMM</name>
<dbReference type="PROSITE" id="PS51257">
    <property type="entry name" value="PROKAR_LIPOPROTEIN"/>
    <property type="match status" value="1"/>
</dbReference>
<evidence type="ECO:0008006" key="4">
    <source>
        <dbReference type="Google" id="ProtNLM"/>
    </source>
</evidence>
<proteinExistence type="predicted"/>
<organism evidence="2 3">
    <name type="scientific">Salinivibrio sharmensis</name>
    <dbReference type="NCBI Taxonomy" id="390883"/>
    <lineage>
        <taxon>Bacteria</taxon>
        <taxon>Pseudomonadati</taxon>
        <taxon>Pseudomonadota</taxon>
        <taxon>Gammaproteobacteria</taxon>
        <taxon>Vibrionales</taxon>
        <taxon>Vibrionaceae</taxon>
        <taxon>Salinivibrio</taxon>
    </lineage>
</organism>
<comment type="caution">
    <text evidence="2">The sequence shown here is derived from an EMBL/GenBank/DDBJ whole genome shotgun (WGS) entry which is preliminary data.</text>
</comment>
<protein>
    <recommendedName>
        <fullName evidence="4">DUF2057 domain-containing protein</fullName>
    </recommendedName>
</protein>
<evidence type="ECO:0000313" key="2">
    <source>
        <dbReference type="EMBL" id="OOE87017.1"/>
    </source>
</evidence>
<dbReference type="EMBL" id="MUFC01000012">
    <property type="protein sequence ID" value="OOE87017.1"/>
    <property type="molecule type" value="Genomic_DNA"/>
</dbReference>
<keyword evidence="3" id="KW-1185">Reference proteome</keyword>
<evidence type="ECO:0000313" key="3">
    <source>
        <dbReference type="Proteomes" id="UP000188627"/>
    </source>
</evidence>
<keyword evidence="1" id="KW-0732">Signal</keyword>
<feature type="signal peptide" evidence="1">
    <location>
        <begin position="1"/>
        <end position="22"/>
    </location>
</feature>
<dbReference type="InterPro" id="IPR018635">
    <property type="entry name" value="UPF0319"/>
</dbReference>
<dbReference type="RefSeq" id="WP_077772757.1">
    <property type="nucleotide sequence ID" value="NZ_MUFC01000012.1"/>
</dbReference>
<accession>A0ABX3KDG2</accession>
<dbReference type="Proteomes" id="UP000188627">
    <property type="component" value="Unassembled WGS sequence"/>
</dbReference>
<sequence>MKATFRLVIASSCLLIVGCTSFDSSSQFDDVASSVKERRHYVQVVTKSITPDIQVLSGTNVVKASANYVANYPVDKSAGPDVAPSRLMTEVSYFKNYQEYENVTINGEMVSLKNTQVTSETCTEHCVTTQYVSFPLSPDTVANWPEQQVTYTFSSSGGGNRVQLSIPKAYFLAAYDEVSRVLGQQSQSVVSASQPTSVKAKEEKPEAMVNYWYQQASDAERRDFADWAFAHRDGSGVLPTTQSQPLQMMGYWYQQATATSRKAILTWLLNQS</sequence>